<proteinExistence type="predicted"/>
<accession>A0A6A8M479</accession>
<protein>
    <recommendedName>
        <fullName evidence="2">Lipocalin-like domain-containing protein</fullName>
    </recommendedName>
</protein>
<comment type="caution">
    <text evidence="1">The sequence shown here is derived from an EMBL/GenBank/DDBJ whole genome shotgun (WGS) entry which is preliminary data.</text>
</comment>
<dbReference type="EMBL" id="VUNB01000001">
    <property type="protein sequence ID" value="MST68105.1"/>
    <property type="molecule type" value="Genomic_DNA"/>
</dbReference>
<name>A0A6A8M479_9FIRM</name>
<evidence type="ECO:0008006" key="2">
    <source>
        <dbReference type="Google" id="ProtNLM"/>
    </source>
</evidence>
<evidence type="ECO:0000313" key="1">
    <source>
        <dbReference type="EMBL" id="MST68105.1"/>
    </source>
</evidence>
<reference evidence="1" key="1">
    <citation type="submission" date="2019-09" db="EMBL/GenBank/DDBJ databases">
        <title>In-depth cultivation of the pig gut microbiome towards novel bacterial diversity and tailored functional studies.</title>
        <authorList>
            <person name="Wylensek D."/>
            <person name="Hitch T.C.A."/>
            <person name="Clavel T."/>
        </authorList>
    </citation>
    <scope>NUCLEOTIDE SEQUENCE</scope>
    <source>
        <strain evidence="1">RF-744-FAT-WT-3</strain>
    </source>
</reference>
<sequence length="138" mass="14973">MKTTTHRNISRFLALSLLILFSVLLFTACGTSDAEKKFIGKWDLTEASMEGITMTGEQLASYSGTDTAGTIEFKSGGKCAFKLLGQDGNVKWKLKDGDDKTVLVEDGSDTLTGSINDEGKLILNMESYGMTLTLEKQS</sequence>
<organism evidence="1">
    <name type="scientific">Baileyella intestinalis</name>
    <dbReference type="NCBI Taxonomy" id="2606709"/>
    <lineage>
        <taxon>Bacteria</taxon>
        <taxon>Bacillati</taxon>
        <taxon>Bacillota</taxon>
        <taxon>Clostridia</taxon>
        <taxon>Peptostreptococcales</taxon>
        <taxon>Anaerovoracaceae</taxon>
        <taxon>Baileyella</taxon>
    </lineage>
</organism>
<dbReference type="AlphaFoldDB" id="A0A6A8M479"/>
<dbReference type="RefSeq" id="WP_154571581.1">
    <property type="nucleotide sequence ID" value="NZ_JAXDSY010000030.1"/>
</dbReference>
<gene>
    <name evidence="1" type="ORF">FYJ66_00560</name>
</gene>
<dbReference type="PROSITE" id="PS51257">
    <property type="entry name" value="PROKAR_LIPOPROTEIN"/>
    <property type="match status" value="1"/>
</dbReference>